<keyword evidence="3" id="KW-1185">Reference proteome</keyword>
<comment type="caution">
    <text evidence="2">The sequence shown here is derived from an EMBL/GenBank/DDBJ whole genome shotgun (WGS) entry which is preliminary data.</text>
</comment>
<evidence type="ECO:0000313" key="2">
    <source>
        <dbReference type="EMBL" id="GAA1694392.1"/>
    </source>
</evidence>
<dbReference type="Pfam" id="PF13472">
    <property type="entry name" value="Lipase_GDSL_2"/>
    <property type="match status" value="1"/>
</dbReference>
<dbReference type="EMBL" id="BAAAQF010000034">
    <property type="protein sequence ID" value="GAA1694392.1"/>
    <property type="molecule type" value="Genomic_DNA"/>
</dbReference>
<dbReference type="InterPro" id="IPR013830">
    <property type="entry name" value="SGNH_hydro"/>
</dbReference>
<sequence length="389" mass="42155">MTLQRIAIDPAMVRGAVELEATGRGLLPHRLPRWARRQIPDRFMVQTSAESTGVRLAIRTAADTVELDVQARRIAADAETPFPPSVYELTEDGAVTAAATAVAGSRFVFTFERPEGEIVPGPDATVRFTGLARGRERDLELWLPYHDAVELLGLRADAPVAARPDTGALRWVHHGSSISHGYRAETTTGTWPAVAALRAGADLTNLAFSGNAMLDPFTARTIRDTPADLITLKIGINLVNGDVMRVRAFRPAVDGFLDTIRDGHPETPIVLVSPIWCEPVEAKAGPTVQDPDRAEEWSIAGGTEADVLAGHLSLQAIRAELAAIVDRRQDDDHRLHHLDGLSLYSGEDAASAPLPDNLHPGPDVQRLIGTRFADRVLAEFTPELQRSST</sequence>
<organism evidence="2 3">
    <name type="scientific">Glycomyces endophyticus</name>
    <dbReference type="NCBI Taxonomy" id="480996"/>
    <lineage>
        <taxon>Bacteria</taxon>
        <taxon>Bacillati</taxon>
        <taxon>Actinomycetota</taxon>
        <taxon>Actinomycetes</taxon>
        <taxon>Glycomycetales</taxon>
        <taxon>Glycomycetaceae</taxon>
        <taxon>Glycomyces</taxon>
    </lineage>
</organism>
<dbReference type="Gene3D" id="3.40.50.1110">
    <property type="entry name" value="SGNH hydrolase"/>
    <property type="match status" value="1"/>
</dbReference>
<proteinExistence type="predicted"/>
<evidence type="ECO:0000313" key="3">
    <source>
        <dbReference type="Proteomes" id="UP001499851"/>
    </source>
</evidence>
<evidence type="ECO:0000259" key="1">
    <source>
        <dbReference type="Pfam" id="PF13472"/>
    </source>
</evidence>
<dbReference type="GO" id="GO:0016787">
    <property type="term" value="F:hydrolase activity"/>
    <property type="evidence" value="ECO:0007669"/>
    <property type="project" value="UniProtKB-KW"/>
</dbReference>
<dbReference type="Gene3D" id="2.60.120.260">
    <property type="entry name" value="Galactose-binding domain-like"/>
    <property type="match status" value="1"/>
</dbReference>
<protein>
    <submittedName>
        <fullName evidence="2">SGNH/GDSL hydrolase family protein</fullName>
    </submittedName>
</protein>
<dbReference type="Proteomes" id="UP001499851">
    <property type="component" value="Unassembled WGS sequence"/>
</dbReference>
<keyword evidence="2" id="KW-0378">Hydrolase</keyword>
<dbReference type="InterPro" id="IPR036514">
    <property type="entry name" value="SGNH_hydro_sf"/>
</dbReference>
<dbReference type="RefSeq" id="WP_344492296.1">
    <property type="nucleotide sequence ID" value="NZ_BAAAQF010000034.1"/>
</dbReference>
<dbReference type="SUPFAM" id="SSF52266">
    <property type="entry name" value="SGNH hydrolase"/>
    <property type="match status" value="1"/>
</dbReference>
<reference evidence="2 3" key="1">
    <citation type="journal article" date="2019" name="Int. J. Syst. Evol. Microbiol.">
        <title>The Global Catalogue of Microorganisms (GCM) 10K type strain sequencing project: providing services to taxonomists for standard genome sequencing and annotation.</title>
        <authorList>
            <consortium name="The Broad Institute Genomics Platform"/>
            <consortium name="The Broad Institute Genome Sequencing Center for Infectious Disease"/>
            <person name="Wu L."/>
            <person name="Ma J."/>
        </authorList>
    </citation>
    <scope>NUCLEOTIDE SEQUENCE [LARGE SCALE GENOMIC DNA]</scope>
    <source>
        <strain evidence="2 3">JCM 16001</strain>
    </source>
</reference>
<name>A0ABN2HVV1_9ACTN</name>
<feature type="domain" description="SGNH hydrolase-type esterase" evidence="1">
    <location>
        <begin position="175"/>
        <end position="366"/>
    </location>
</feature>
<gene>
    <name evidence="2" type="ORF">GCM10009830_47700</name>
</gene>
<accession>A0ABN2HVV1</accession>